<evidence type="ECO:0000256" key="7">
    <source>
        <dbReference type="ARBA" id="ARBA00022918"/>
    </source>
</evidence>
<dbReference type="PANTHER" id="PTHR37984:SF5">
    <property type="entry name" value="PROTEIN NYNRIN-LIKE"/>
    <property type="match status" value="1"/>
</dbReference>
<dbReference type="CDD" id="cd09274">
    <property type="entry name" value="RNase_HI_RT_Ty3"/>
    <property type="match status" value="1"/>
</dbReference>
<evidence type="ECO:0000256" key="1">
    <source>
        <dbReference type="ARBA" id="ARBA00012493"/>
    </source>
</evidence>
<evidence type="ECO:0000256" key="5">
    <source>
        <dbReference type="ARBA" id="ARBA00022759"/>
    </source>
</evidence>
<reference evidence="10" key="1">
    <citation type="journal article" date="2019" name="Sci. Rep.">
        <title>Draft genome of Tanacetum cinerariifolium, the natural source of mosquito coil.</title>
        <authorList>
            <person name="Yamashiro T."/>
            <person name="Shiraishi A."/>
            <person name="Satake H."/>
            <person name="Nakayama K."/>
        </authorList>
    </citation>
    <scope>NUCLEOTIDE SEQUENCE</scope>
</reference>
<dbReference type="InterPro" id="IPR043128">
    <property type="entry name" value="Rev_trsase/Diguanyl_cyclase"/>
</dbReference>
<dbReference type="InterPro" id="IPR041588">
    <property type="entry name" value="Integrase_H2C2"/>
</dbReference>
<dbReference type="PANTHER" id="PTHR37984">
    <property type="entry name" value="PROTEIN CBG26694"/>
    <property type="match status" value="1"/>
</dbReference>
<keyword evidence="5" id="KW-0255">Endonuclease</keyword>
<evidence type="ECO:0000256" key="3">
    <source>
        <dbReference type="ARBA" id="ARBA00022695"/>
    </source>
</evidence>
<comment type="caution">
    <text evidence="10">The sequence shown here is derived from an EMBL/GenBank/DDBJ whole genome shotgun (WGS) entry which is preliminary data.</text>
</comment>
<feature type="domain" description="Reverse transcriptase RNase H-like" evidence="8">
    <location>
        <begin position="921"/>
        <end position="1024"/>
    </location>
</feature>
<dbReference type="GO" id="GO:0004519">
    <property type="term" value="F:endonuclease activity"/>
    <property type="evidence" value="ECO:0007669"/>
    <property type="project" value="UniProtKB-KW"/>
</dbReference>
<dbReference type="Pfam" id="PF17921">
    <property type="entry name" value="Integrase_H2C2"/>
    <property type="match status" value="1"/>
</dbReference>
<dbReference type="Gene3D" id="3.30.70.270">
    <property type="match status" value="2"/>
</dbReference>
<dbReference type="Gene3D" id="1.10.340.70">
    <property type="match status" value="1"/>
</dbReference>
<proteinExistence type="predicted"/>
<dbReference type="InterPro" id="IPR021109">
    <property type="entry name" value="Peptidase_aspartic_dom_sf"/>
</dbReference>
<evidence type="ECO:0000259" key="9">
    <source>
        <dbReference type="Pfam" id="PF17921"/>
    </source>
</evidence>
<dbReference type="InterPro" id="IPR041373">
    <property type="entry name" value="RT_RNaseH"/>
</dbReference>
<keyword evidence="6" id="KW-0378">Hydrolase</keyword>
<evidence type="ECO:0000259" key="8">
    <source>
        <dbReference type="Pfam" id="PF17917"/>
    </source>
</evidence>
<dbReference type="Gene3D" id="3.10.20.370">
    <property type="match status" value="1"/>
</dbReference>
<dbReference type="Gene3D" id="2.40.70.10">
    <property type="entry name" value="Acid Proteases"/>
    <property type="match status" value="1"/>
</dbReference>
<dbReference type="EMBL" id="BKCJ010249761">
    <property type="protein sequence ID" value="GEZ18329.1"/>
    <property type="molecule type" value="Genomic_DNA"/>
</dbReference>
<keyword evidence="2" id="KW-0808">Transferase</keyword>
<dbReference type="InterPro" id="IPR036397">
    <property type="entry name" value="RNaseH_sf"/>
</dbReference>
<dbReference type="InterPro" id="IPR050951">
    <property type="entry name" value="Retrovirus_Pol_polyprotein"/>
</dbReference>
<evidence type="ECO:0000313" key="10">
    <source>
        <dbReference type="EMBL" id="GEZ18329.1"/>
    </source>
</evidence>
<organism evidence="10">
    <name type="scientific">Tanacetum cinerariifolium</name>
    <name type="common">Dalmatian daisy</name>
    <name type="synonym">Chrysanthemum cinerariifolium</name>
    <dbReference type="NCBI Taxonomy" id="118510"/>
    <lineage>
        <taxon>Eukaryota</taxon>
        <taxon>Viridiplantae</taxon>
        <taxon>Streptophyta</taxon>
        <taxon>Embryophyta</taxon>
        <taxon>Tracheophyta</taxon>
        <taxon>Spermatophyta</taxon>
        <taxon>Magnoliopsida</taxon>
        <taxon>eudicotyledons</taxon>
        <taxon>Gunneridae</taxon>
        <taxon>Pentapetalae</taxon>
        <taxon>asterids</taxon>
        <taxon>campanulids</taxon>
        <taxon>Asterales</taxon>
        <taxon>Asteraceae</taxon>
        <taxon>Asteroideae</taxon>
        <taxon>Anthemideae</taxon>
        <taxon>Anthemidinae</taxon>
        <taxon>Tanacetum</taxon>
    </lineage>
</organism>
<dbReference type="InterPro" id="IPR043502">
    <property type="entry name" value="DNA/RNA_pol_sf"/>
</dbReference>
<dbReference type="GO" id="GO:0003964">
    <property type="term" value="F:RNA-directed DNA polymerase activity"/>
    <property type="evidence" value="ECO:0007669"/>
    <property type="project" value="UniProtKB-KW"/>
</dbReference>
<sequence>MSTRSSTRNLFPPLDNPELTIQRRSRTDPTLLNDFDMAVEGNGDPPVPDLRTVEELCQPSLNGRGGTFMKRRPEECYDLIKNMTAHHNDWDTSAQRSESSSSITSSFDPEIVALKAEMAKINKNLMRDLQPPLAKPRTYMLREPTKVGNNQRRNQFFQGASHGQNPPPAYQAPAYQAPAYQALGYQAPIHQHPIPQPQVMTTNEFTNFMKANDTILKNMQTNMTSLTNSNLELKNMFGQFMKMNTASSPGSRTLPGNTVTNPNEELKGITTRSGTAYQGPTIPTTSSSLPKVVEHKTEVIKDMVPPTNNESIKDVQPPVVQTETRILNSEPVVAPIIEPVVAPVNASKPNQKLSSPYPSRLHDQKLCDKTNDQNEKFFKIFQDLNFNISFADALILMPKFGPSIKILLTNKDKLFELARTPLNEHCSAVLLKKLLEKLGDPGKFLIPCDFPGMAECLALVDLGASINLMPLFVWNKLSLPELTPTLMTLELENRRSFLKTERALIDIFKRELTLRVGREAITFNLDQTSRYSANYKYMTANRIDVIDMACEEYSQEFLDFFDVIVSGNPTPYYDPIVSTSSSTLTPFRDSDFLLEEVDAFLALEDDATSPKELKICEAKTDKSLIDEPPEVELKDLPPHLEYAFLEGDDKLPVIIAKDLSDEEKTTLIIVLKSHKRAIAWKLSYIKGIDPEFCTHKTLMEDDFEPAVQHQRRVNLKIHDVIKNEALKLLDAGLIYPISDGPWVSPVHYVPKKGGFTVVKNEENELVPTHLVTGWHVCIDYLFMDDFLVFGNSFQTCLSHLEKMLKRCEDTNLCLNWEKGHFMVKEGIVLGHKISKNGIKVDKAKVHVIAKLPHPTTIKGICSFLGHAGFYRRFIQDFSKIARPMTCLLEKDTPFFFYKECVEAFQTLKRKLTKALILIAPDWDLPFELMCNASEFAIGAVLGQRQKNHFRHIHYASKTMAEAESNYTTTEKEMLVMVYAFEKFRSYLIMNKSIVYTDHSALKYLFAKKDSKARLLCWVLLLQVFTFKVIDTKGAENLDADHLSRLENPHQNVLDPKELNESFPTETLNMKNKFFKDVKHYFWDNPFLFKNCADQVIRRCVHGQEAIDILKACHNGPAEGHHGLNYTAKKVFDTGFYWPTIYRDAHDLVKSCDVSTPYHPQISGQVEVSNRGLKRILERIVGENRASWLDKLDDALWDFRTAYKTPIGCTPYKLVYGKACHLPIELEHKAYWALKHANFSLQTAGDHRKV</sequence>
<keyword evidence="3" id="KW-0548">Nucleotidyltransferase</keyword>
<dbReference type="FunFam" id="3.10.20.370:FF:000001">
    <property type="entry name" value="Retrovirus-related Pol polyprotein from transposon 17.6-like protein"/>
    <property type="match status" value="1"/>
</dbReference>
<protein>
    <recommendedName>
        <fullName evidence="1">RNA-directed DNA polymerase</fullName>
        <ecNumber evidence="1">2.7.7.49</ecNumber>
    </recommendedName>
</protein>
<keyword evidence="4" id="KW-0540">Nuclease</keyword>
<feature type="domain" description="Integrase zinc-binding" evidence="9">
    <location>
        <begin position="1106"/>
        <end position="1152"/>
    </location>
</feature>
<dbReference type="InterPro" id="IPR012337">
    <property type="entry name" value="RNaseH-like_sf"/>
</dbReference>
<dbReference type="EC" id="2.7.7.49" evidence="1"/>
<dbReference type="Gene3D" id="3.30.420.10">
    <property type="entry name" value="Ribonuclease H-like superfamily/Ribonuclease H"/>
    <property type="match status" value="1"/>
</dbReference>
<gene>
    <name evidence="10" type="ORF">Tci_490302</name>
</gene>
<dbReference type="GO" id="GO:0003676">
    <property type="term" value="F:nucleic acid binding"/>
    <property type="evidence" value="ECO:0007669"/>
    <property type="project" value="InterPro"/>
</dbReference>
<dbReference type="Pfam" id="PF17917">
    <property type="entry name" value="RT_RNaseH"/>
    <property type="match status" value="1"/>
</dbReference>
<dbReference type="AlphaFoldDB" id="A0A699IBY6"/>
<evidence type="ECO:0000256" key="2">
    <source>
        <dbReference type="ARBA" id="ARBA00022679"/>
    </source>
</evidence>
<evidence type="ECO:0000256" key="6">
    <source>
        <dbReference type="ARBA" id="ARBA00022801"/>
    </source>
</evidence>
<accession>A0A699IBY6</accession>
<keyword evidence="7 10" id="KW-0695">RNA-directed DNA polymerase</keyword>
<dbReference type="FunFam" id="3.30.70.270:FF:000020">
    <property type="entry name" value="Transposon Tf2-6 polyprotein-like Protein"/>
    <property type="match status" value="1"/>
</dbReference>
<evidence type="ECO:0000256" key="4">
    <source>
        <dbReference type="ARBA" id="ARBA00022722"/>
    </source>
</evidence>
<dbReference type="GO" id="GO:0016787">
    <property type="term" value="F:hydrolase activity"/>
    <property type="evidence" value="ECO:0007669"/>
    <property type="project" value="UniProtKB-KW"/>
</dbReference>
<name>A0A699IBY6_TANCI</name>
<dbReference type="SUPFAM" id="SSF53098">
    <property type="entry name" value="Ribonuclease H-like"/>
    <property type="match status" value="1"/>
</dbReference>
<dbReference type="SUPFAM" id="SSF56672">
    <property type="entry name" value="DNA/RNA polymerases"/>
    <property type="match status" value="1"/>
</dbReference>